<proteinExistence type="inferred from homology"/>
<dbReference type="Proteomes" id="UP001213664">
    <property type="component" value="Chromosome"/>
</dbReference>
<evidence type="ECO:0000313" key="2">
    <source>
        <dbReference type="EMBL" id="WEK39221.1"/>
    </source>
</evidence>
<dbReference type="AlphaFoldDB" id="A0AAJ5WVU9"/>
<sequence length="453" mass="49425">MLLVVAGGAVAQARETAAPVSPRPADAPAVIVKDVQTGAPLAADWVADDWREVFDDPDLMALLTEALDRNLTIESARQRLQQAQALQRRTNNAERPGLDLLGLPLQDVPTGDGYYQLGLATRWEVDFFGANAARDQEAEARTAAQAAQLRAARLMIATSLIQAYYERHEAQVRLALSRQSHELSLRALDLVQVRVDTGLADARERRAASIEENRHRIEQARLQYQIERASRTLDALLSRSDPASQDQAAGHFASVRFPAELKANDLRRRPDVMTAEAEVLEAAARVRIARAALYPSLSLSGSISYTRSLSSAPSPGGLMPVIGPTIDIPLWDWGRRRAMVNSEDHALSSALALYHQAVIEAAGEVQTAFSALEQQQAIVTARRETVETLRRSLDAWTTRHDLGLASDLDMIQPQTDLLEARSALVDARLDSITALLHIFKAAGGPLLAEGTTP</sequence>
<dbReference type="GO" id="GO:0015562">
    <property type="term" value="F:efflux transmembrane transporter activity"/>
    <property type="evidence" value="ECO:0007669"/>
    <property type="project" value="InterPro"/>
</dbReference>
<dbReference type="PANTHER" id="PTHR30203:SF24">
    <property type="entry name" value="BLR4935 PROTEIN"/>
    <property type="match status" value="1"/>
</dbReference>
<protein>
    <submittedName>
        <fullName evidence="2">TolC family protein</fullName>
    </submittedName>
</protein>
<evidence type="ECO:0000256" key="1">
    <source>
        <dbReference type="ARBA" id="ARBA00007613"/>
    </source>
</evidence>
<gene>
    <name evidence="2" type="ORF">P0Y50_11795</name>
</gene>
<dbReference type="PANTHER" id="PTHR30203">
    <property type="entry name" value="OUTER MEMBRANE CATION EFFLUX PROTEIN"/>
    <property type="match status" value="1"/>
</dbReference>
<organism evidence="2 3">
    <name type="scientific">Candidatus Brevundimonas colombiensis</name>
    <dbReference type="NCBI Taxonomy" id="3121376"/>
    <lineage>
        <taxon>Bacteria</taxon>
        <taxon>Pseudomonadati</taxon>
        <taxon>Pseudomonadota</taxon>
        <taxon>Alphaproteobacteria</taxon>
        <taxon>Caulobacterales</taxon>
        <taxon>Caulobacteraceae</taxon>
        <taxon>Brevundimonas</taxon>
    </lineage>
</organism>
<dbReference type="Gene3D" id="1.20.1600.10">
    <property type="entry name" value="Outer membrane efflux proteins (OEP)"/>
    <property type="match status" value="1"/>
</dbReference>
<dbReference type="Gene3D" id="2.20.200.10">
    <property type="entry name" value="Outer membrane efflux proteins (OEP)"/>
    <property type="match status" value="1"/>
</dbReference>
<reference evidence="2" key="1">
    <citation type="submission" date="2023-03" db="EMBL/GenBank/DDBJ databases">
        <title>Andean soil-derived lignocellulolytic bacterial consortium as a source of novel taxa and putative plastic-active enzymes.</title>
        <authorList>
            <person name="Diaz-Garcia L."/>
            <person name="Chuvochina M."/>
            <person name="Feuerriegel G."/>
            <person name="Bunk B."/>
            <person name="Sproer C."/>
            <person name="Streit W.R."/>
            <person name="Rodriguez L.M."/>
            <person name="Overmann J."/>
            <person name="Jimenez D.J."/>
        </authorList>
    </citation>
    <scope>NUCLEOTIDE SEQUENCE</scope>
    <source>
        <strain evidence="2">MAG 833</strain>
    </source>
</reference>
<evidence type="ECO:0000313" key="3">
    <source>
        <dbReference type="Proteomes" id="UP001213664"/>
    </source>
</evidence>
<dbReference type="EMBL" id="CP119326">
    <property type="protein sequence ID" value="WEK39221.1"/>
    <property type="molecule type" value="Genomic_DNA"/>
</dbReference>
<comment type="similarity">
    <text evidence="1">Belongs to the outer membrane factor (OMF) (TC 1.B.17) family.</text>
</comment>
<dbReference type="SUPFAM" id="SSF56954">
    <property type="entry name" value="Outer membrane efflux proteins (OEP)"/>
    <property type="match status" value="1"/>
</dbReference>
<dbReference type="InterPro" id="IPR003423">
    <property type="entry name" value="OMP_efflux"/>
</dbReference>
<accession>A0AAJ5WVU9</accession>
<dbReference type="Pfam" id="PF02321">
    <property type="entry name" value="OEP"/>
    <property type="match status" value="2"/>
</dbReference>
<dbReference type="InterPro" id="IPR010131">
    <property type="entry name" value="MdtP/NodT-like"/>
</dbReference>
<name>A0AAJ5WVU9_9CAUL</name>